<reference evidence="1" key="2">
    <citation type="journal article" date="2015" name="Data Brief">
        <title>Shoot transcriptome of the giant reed, Arundo donax.</title>
        <authorList>
            <person name="Barrero R.A."/>
            <person name="Guerrero F.D."/>
            <person name="Moolhuijzen P."/>
            <person name="Goolsby J.A."/>
            <person name="Tidwell J."/>
            <person name="Bellgard S.E."/>
            <person name="Bellgard M.I."/>
        </authorList>
    </citation>
    <scope>NUCLEOTIDE SEQUENCE</scope>
    <source>
        <tissue evidence="1">Shoot tissue taken approximately 20 cm above the soil surface</tissue>
    </source>
</reference>
<sequence>MASKEELDDAISALDGQVRTSSFLSRLQDRTLKNLHEEAILLSTSQISHYARQT</sequence>
<proteinExistence type="predicted"/>
<dbReference type="EMBL" id="GBRH01197814">
    <property type="protein sequence ID" value="JAE00082.1"/>
    <property type="molecule type" value="Transcribed_RNA"/>
</dbReference>
<accession>A0A0A9EJ35</accession>
<name>A0A0A9EJ35_ARUDO</name>
<evidence type="ECO:0000313" key="1">
    <source>
        <dbReference type="EMBL" id="JAE00082.1"/>
    </source>
</evidence>
<dbReference type="AlphaFoldDB" id="A0A0A9EJ35"/>
<protein>
    <submittedName>
        <fullName evidence="1">Uncharacterized protein</fullName>
    </submittedName>
</protein>
<organism evidence="1">
    <name type="scientific">Arundo donax</name>
    <name type="common">Giant reed</name>
    <name type="synonym">Donax arundinaceus</name>
    <dbReference type="NCBI Taxonomy" id="35708"/>
    <lineage>
        <taxon>Eukaryota</taxon>
        <taxon>Viridiplantae</taxon>
        <taxon>Streptophyta</taxon>
        <taxon>Embryophyta</taxon>
        <taxon>Tracheophyta</taxon>
        <taxon>Spermatophyta</taxon>
        <taxon>Magnoliopsida</taxon>
        <taxon>Liliopsida</taxon>
        <taxon>Poales</taxon>
        <taxon>Poaceae</taxon>
        <taxon>PACMAD clade</taxon>
        <taxon>Arundinoideae</taxon>
        <taxon>Arundineae</taxon>
        <taxon>Arundo</taxon>
    </lineage>
</organism>
<reference evidence="1" key="1">
    <citation type="submission" date="2014-09" db="EMBL/GenBank/DDBJ databases">
        <authorList>
            <person name="Magalhaes I.L.F."/>
            <person name="Oliveira U."/>
            <person name="Santos F.R."/>
            <person name="Vidigal T.H.D.A."/>
            <person name="Brescovit A.D."/>
            <person name="Santos A.J."/>
        </authorList>
    </citation>
    <scope>NUCLEOTIDE SEQUENCE</scope>
    <source>
        <tissue evidence="1">Shoot tissue taken approximately 20 cm above the soil surface</tissue>
    </source>
</reference>